<evidence type="ECO:0000313" key="3">
    <source>
        <dbReference type="Proteomes" id="UP001567538"/>
    </source>
</evidence>
<proteinExistence type="predicted"/>
<organism evidence="2 3">
    <name type="scientific">Salvia divinorum</name>
    <name type="common">Maria pastora</name>
    <name type="synonym">Diviner's sage</name>
    <dbReference type="NCBI Taxonomy" id="28513"/>
    <lineage>
        <taxon>Eukaryota</taxon>
        <taxon>Viridiplantae</taxon>
        <taxon>Streptophyta</taxon>
        <taxon>Embryophyta</taxon>
        <taxon>Tracheophyta</taxon>
        <taxon>Spermatophyta</taxon>
        <taxon>Magnoliopsida</taxon>
        <taxon>eudicotyledons</taxon>
        <taxon>Gunneridae</taxon>
        <taxon>Pentapetalae</taxon>
        <taxon>asterids</taxon>
        <taxon>lamiids</taxon>
        <taxon>Lamiales</taxon>
        <taxon>Lamiaceae</taxon>
        <taxon>Nepetoideae</taxon>
        <taxon>Mentheae</taxon>
        <taxon>Salviinae</taxon>
        <taxon>Salvia</taxon>
        <taxon>Salvia subgen. Calosphace</taxon>
    </lineage>
</organism>
<name>A0ABD1HBH0_SALDI</name>
<feature type="region of interest" description="Disordered" evidence="1">
    <location>
        <begin position="1"/>
        <end position="23"/>
    </location>
</feature>
<dbReference type="Proteomes" id="UP001567538">
    <property type="component" value="Unassembled WGS sequence"/>
</dbReference>
<protein>
    <submittedName>
        <fullName evidence="2">Uncharacterized protein</fullName>
    </submittedName>
</protein>
<keyword evidence="3" id="KW-1185">Reference proteome</keyword>
<gene>
    <name evidence="2" type="ORF">AAHA92_14414</name>
</gene>
<evidence type="ECO:0000256" key="1">
    <source>
        <dbReference type="SAM" id="MobiDB-lite"/>
    </source>
</evidence>
<comment type="caution">
    <text evidence="2">The sequence shown here is derived from an EMBL/GenBank/DDBJ whole genome shotgun (WGS) entry which is preliminary data.</text>
</comment>
<reference evidence="2 3" key="1">
    <citation type="submission" date="2024-06" db="EMBL/GenBank/DDBJ databases">
        <title>A chromosome level genome sequence of Diviner's sage (Salvia divinorum).</title>
        <authorList>
            <person name="Ford S.A."/>
            <person name="Ro D.-K."/>
            <person name="Ness R.W."/>
            <person name="Phillips M.A."/>
        </authorList>
    </citation>
    <scope>NUCLEOTIDE SEQUENCE [LARGE SCALE GENOMIC DNA]</scope>
    <source>
        <strain evidence="2">SAF-2024a</strain>
        <tissue evidence="2">Leaf</tissue>
    </source>
</reference>
<sequence>MQTSKQKISKLPDKPQKKSVDKPFVVSKIEDIETGHHVAHDLETTTPVKDQEEQGQVEELLAQGSSVRNSDLRANPFQGGEDDTTTCNGRQGVTPAM</sequence>
<feature type="compositionally biased region" description="Basic and acidic residues" evidence="1">
    <location>
        <begin position="10"/>
        <end position="21"/>
    </location>
</feature>
<evidence type="ECO:0000313" key="2">
    <source>
        <dbReference type="EMBL" id="KAL1553783.1"/>
    </source>
</evidence>
<feature type="region of interest" description="Disordered" evidence="1">
    <location>
        <begin position="35"/>
        <end position="97"/>
    </location>
</feature>
<accession>A0ABD1HBH0</accession>
<dbReference type="AlphaFoldDB" id="A0ABD1HBH0"/>
<dbReference type="EMBL" id="JBEAFC010000006">
    <property type="protein sequence ID" value="KAL1553783.1"/>
    <property type="molecule type" value="Genomic_DNA"/>
</dbReference>